<evidence type="ECO:0000313" key="3">
    <source>
        <dbReference type="Proteomes" id="UP000730481"/>
    </source>
</evidence>
<reference evidence="2" key="2">
    <citation type="submission" date="2020-02" db="EMBL/GenBank/DDBJ databases">
        <title>Identification and distribution of gene clusters putatively required for synthesis of sphingolipid metabolism inhibitors in phylogenetically diverse species of the filamentous fungus Fusarium.</title>
        <authorList>
            <person name="Kim H.-S."/>
            <person name="Busman M."/>
            <person name="Brown D.W."/>
            <person name="Divon H."/>
            <person name="Uhlig S."/>
            <person name="Proctor R.H."/>
        </authorList>
    </citation>
    <scope>NUCLEOTIDE SEQUENCE</scope>
    <source>
        <strain evidence="2">NRRL 25174</strain>
    </source>
</reference>
<feature type="region of interest" description="Disordered" evidence="1">
    <location>
        <begin position="703"/>
        <end position="725"/>
    </location>
</feature>
<organism evidence="2 3">
    <name type="scientific">Fusarium beomiforme</name>
    <dbReference type="NCBI Taxonomy" id="44412"/>
    <lineage>
        <taxon>Eukaryota</taxon>
        <taxon>Fungi</taxon>
        <taxon>Dikarya</taxon>
        <taxon>Ascomycota</taxon>
        <taxon>Pezizomycotina</taxon>
        <taxon>Sordariomycetes</taxon>
        <taxon>Hypocreomycetidae</taxon>
        <taxon>Hypocreales</taxon>
        <taxon>Nectriaceae</taxon>
        <taxon>Fusarium</taxon>
        <taxon>Fusarium burgessii species complex</taxon>
    </lineage>
</organism>
<protein>
    <submittedName>
        <fullName evidence="2">Uncharacterized protein</fullName>
    </submittedName>
</protein>
<evidence type="ECO:0000313" key="2">
    <source>
        <dbReference type="EMBL" id="KAF4337444.1"/>
    </source>
</evidence>
<accession>A0A9P5AFI5</accession>
<name>A0A9P5AFI5_9HYPO</name>
<keyword evidence="3" id="KW-1185">Reference proteome</keyword>
<comment type="caution">
    <text evidence="2">The sequence shown here is derived from an EMBL/GenBank/DDBJ whole genome shotgun (WGS) entry which is preliminary data.</text>
</comment>
<proteinExistence type="predicted"/>
<gene>
    <name evidence="2" type="ORF">FBEOM_8673</name>
</gene>
<evidence type="ECO:0000256" key="1">
    <source>
        <dbReference type="SAM" id="MobiDB-lite"/>
    </source>
</evidence>
<dbReference type="AlphaFoldDB" id="A0A9P5AFI5"/>
<dbReference type="OrthoDB" id="5427329at2759"/>
<reference evidence="2" key="1">
    <citation type="journal article" date="2017" name="Mycologia">
        <title>Fusarium algeriense, sp. nov., a novel toxigenic crown rot pathogen of durum wheat from Algeria is nested in the Fusarium burgessii species complex.</title>
        <authorList>
            <person name="Laraba I."/>
            <person name="Keddad A."/>
            <person name="Boureghda H."/>
            <person name="Abdallah N."/>
            <person name="Vaughan M.M."/>
            <person name="Proctor R.H."/>
            <person name="Busman M."/>
            <person name="O'Donnell K."/>
        </authorList>
    </citation>
    <scope>NUCLEOTIDE SEQUENCE</scope>
    <source>
        <strain evidence="2">NRRL 25174</strain>
    </source>
</reference>
<sequence>MSYWPPTDVPLSNRRTWTRCDTSHSDSYYAFKAVRNQAHTGFRYAPITDGSLYVKVPSQISMLKLIGREEKKDIYVSLLLLLYMGSEDFYDNSEEAFNDQNILNYNINPNNEHFIAELEAKSPPSRLLDFGNHEISFPVRTSSGKAESACLKHKFALEEWDKLRGKLIAEHHAVKGKPPRYVRLLLNHSLKVQLQETRMSLLLERISSNKEAINEWFSDLVGQVNEANVGNVRALEVTQNQPAGYIEIAKDPFEIYSTWIHQEDWNKYMDTLGLHHFPSEDNDILKGIWGKLADQANVLLSNKSVDELAETFNLETEDTQAILKARGDIIIRGREMSQENQARVYAGMQAMFRQACAYGPGNLTGFLDARKMRAVVGKRKEERGQAAVMANCSATEVAHGFGWPTNKLATGFSVAEWLHLSAYSWGGLEESGEYLSSSSQTPENLVFGTSETNSLMTRYEVAWQKLLLEEQDMVECLRAYRSNNGVVKDAEATLQISINDPRTPVCYDKLSDGNYKRPFFFFDGNEIEYIRNNLLATFADLPAGSVDDPLSISQLPNTVPTTQRRMLKLAQYYPSVAYSITYAVQLETPSKILSSPGVTQALYFFYPFQRPFFHTAESQLDDLIWADLVRLGWNDVCDCIQSNYPHVTIESEAGEDVNYREQVWSKKIQENMKKGISPVPTERQLSKKKGDIVDINWRDIKDQTSKGEQRSKVKKLLNQKRGIEK</sequence>
<dbReference type="Proteomes" id="UP000730481">
    <property type="component" value="Unassembled WGS sequence"/>
</dbReference>
<dbReference type="EMBL" id="PVQB02000416">
    <property type="protein sequence ID" value="KAF4337444.1"/>
    <property type="molecule type" value="Genomic_DNA"/>
</dbReference>